<dbReference type="EMBL" id="MUXN01000003">
    <property type="protein sequence ID" value="OOC07719.1"/>
    <property type="molecule type" value="Genomic_DNA"/>
</dbReference>
<evidence type="ECO:0000313" key="4">
    <source>
        <dbReference type="Proteomes" id="UP000014137"/>
    </source>
</evidence>
<evidence type="ECO:0000313" key="3">
    <source>
        <dbReference type="EMBL" id="OOC07719.1"/>
    </source>
</evidence>
<dbReference type="Proteomes" id="UP000014137">
    <property type="component" value="Unassembled WGS sequence"/>
</dbReference>
<dbReference type="OrthoDB" id="3482507at2"/>
<proteinExistence type="predicted"/>
<reference evidence="3 5" key="2">
    <citation type="submission" date="2017-02" db="EMBL/GenBank/DDBJ databases">
        <title>Amycolatopsis azurea DSM 43854 draft genome.</title>
        <authorList>
            <person name="Mayilraj S."/>
        </authorList>
    </citation>
    <scope>NUCLEOTIDE SEQUENCE [LARGE SCALE GENOMIC DNA]</scope>
    <source>
        <strain evidence="3 5">DSM 43854</strain>
    </source>
</reference>
<sequence length="260" mass="28372">MSTPGHYEFEAHPGPSIVDGHALSPSTLSLDAGRSAARESVARAAAHCTIVAVDIEGFGQRHRSNANRVRIRRGLYEAMRAAFEGAGIPWLSCHREDRGDGILILCRAETPKALFVDSLPGHLALELTRHNSTHPQEEQMRLRLALHAGEITYDDYGVTGYSIIHAFRILDTPSLKVALAGSSAILAIIGSEWFFDEVIQHSESSNASSYVPVEVKNKETETRGWTVLVSASSASRPLNAGSRIPRQGSCTRPTRRGPRR</sequence>
<organism evidence="2 4">
    <name type="scientific">Amycolatopsis azurea DSM 43854</name>
    <dbReference type="NCBI Taxonomy" id="1238180"/>
    <lineage>
        <taxon>Bacteria</taxon>
        <taxon>Bacillati</taxon>
        <taxon>Actinomycetota</taxon>
        <taxon>Actinomycetes</taxon>
        <taxon>Pseudonocardiales</taxon>
        <taxon>Pseudonocardiaceae</taxon>
        <taxon>Amycolatopsis</taxon>
    </lineage>
</organism>
<reference evidence="2 4" key="1">
    <citation type="submission" date="2012-10" db="EMBL/GenBank/DDBJ databases">
        <title>Genome assembly of Amycolatopsis azurea DSM 43854.</title>
        <authorList>
            <person name="Khatri I."/>
            <person name="Kaur I."/>
            <person name="Subramanian S."/>
            <person name="Mayilraj S."/>
        </authorList>
    </citation>
    <scope>NUCLEOTIDE SEQUENCE [LARGE SCALE GENOMIC DNA]</scope>
    <source>
        <strain evidence="2 4">DSM 43854</strain>
    </source>
</reference>
<dbReference type="RefSeq" id="WP_005162135.1">
    <property type="nucleotide sequence ID" value="NZ_ANMG01000053.1"/>
</dbReference>
<dbReference type="Proteomes" id="UP000188551">
    <property type="component" value="Unassembled WGS sequence"/>
</dbReference>
<evidence type="ECO:0008006" key="6">
    <source>
        <dbReference type="Google" id="ProtNLM"/>
    </source>
</evidence>
<name>M2PZ28_9PSEU</name>
<dbReference type="AlphaFoldDB" id="M2PZ28"/>
<protein>
    <recommendedName>
        <fullName evidence="6">Guanylate cyclase domain-containing protein</fullName>
    </recommendedName>
</protein>
<comment type="caution">
    <text evidence="2">The sequence shown here is derived from an EMBL/GenBank/DDBJ whole genome shotgun (WGS) entry which is preliminary data.</text>
</comment>
<gene>
    <name evidence="3" type="ORF">B0293_06185</name>
    <name evidence="2" type="ORF">C791_5502</name>
</gene>
<evidence type="ECO:0000313" key="5">
    <source>
        <dbReference type="Proteomes" id="UP000188551"/>
    </source>
</evidence>
<dbReference type="Gene3D" id="3.30.70.1230">
    <property type="entry name" value="Nucleotide cyclase"/>
    <property type="match status" value="1"/>
</dbReference>
<keyword evidence="5" id="KW-1185">Reference proteome</keyword>
<dbReference type="EMBL" id="ANMG01000053">
    <property type="protein sequence ID" value="EMD24920.1"/>
    <property type="molecule type" value="Genomic_DNA"/>
</dbReference>
<evidence type="ECO:0000313" key="2">
    <source>
        <dbReference type="EMBL" id="EMD24920.1"/>
    </source>
</evidence>
<feature type="region of interest" description="Disordered" evidence="1">
    <location>
        <begin position="235"/>
        <end position="260"/>
    </location>
</feature>
<dbReference type="InterPro" id="IPR029787">
    <property type="entry name" value="Nucleotide_cyclase"/>
</dbReference>
<evidence type="ECO:0000256" key="1">
    <source>
        <dbReference type="SAM" id="MobiDB-lite"/>
    </source>
</evidence>
<accession>M2PZ28</accession>